<reference evidence="2 3" key="1">
    <citation type="submission" date="2014-08" db="EMBL/GenBank/DDBJ databases">
        <title>Complete genome sequence of Corynebacterium phocae M408/89/1(T)(=DSM 44612(T)), isolated from the common seal (Phoca vitulina).</title>
        <authorList>
            <person name="Ruckert C."/>
            <person name="Albersmeier A."/>
            <person name="Winkler A."/>
            <person name="Kalinowski J."/>
        </authorList>
    </citation>
    <scope>NUCLEOTIDE SEQUENCE [LARGE SCALE GENOMIC DNA]</scope>
    <source>
        <strain evidence="2 3">M408/89/1</strain>
    </source>
</reference>
<dbReference type="AlphaFoldDB" id="A0A1L7D6I9"/>
<feature type="transmembrane region" description="Helical" evidence="1">
    <location>
        <begin position="12"/>
        <end position="32"/>
    </location>
</feature>
<dbReference type="STRING" id="161895.CPHO_01805"/>
<evidence type="ECO:0000313" key="3">
    <source>
        <dbReference type="Proteomes" id="UP000185491"/>
    </source>
</evidence>
<organism evidence="2 3">
    <name type="scientific">Corynebacterium phocae</name>
    <dbReference type="NCBI Taxonomy" id="161895"/>
    <lineage>
        <taxon>Bacteria</taxon>
        <taxon>Bacillati</taxon>
        <taxon>Actinomycetota</taxon>
        <taxon>Actinomycetes</taxon>
        <taxon>Mycobacteriales</taxon>
        <taxon>Corynebacteriaceae</taxon>
        <taxon>Corynebacterium</taxon>
    </lineage>
</organism>
<dbReference type="EMBL" id="CP009249">
    <property type="protein sequence ID" value="APT93603.1"/>
    <property type="molecule type" value="Genomic_DNA"/>
</dbReference>
<proteinExistence type="predicted"/>
<keyword evidence="3" id="KW-1185">Reference proteome</keyword>
<accession>A0A1L7D6I9</accession>
<sequence>MTGIRRRAYQLIAALYLAALVGSVSMVAGPYLNDRAIASDPARALGIVTAVSPTRTTVSFQDELGRYHSPKDGLRYPTGLGKGQKVWVEYQASNPDLVKVLGREWTLSIIPALSVAAIATLIAALCWWLAGRTNQRPFR</sequence>
<name>A0A1L7D6I9_9CORY</name>
<feature type="transmembrane region" description="Helical" evidence="1">
    <location>
        <begin position="105"/>
        <end position="130"/>
    </location>
</feature>
<dbReference type="KEGG" id="cpho:CPHO_01805"/>
<evidence type="ECO:0000313" key="2">
    <source>
        <dbReference type="EMBL" id="APT93603.1"/>
    </source>
</evidence>
<dbReference type="OrthoDB" id="4426042at2"/>
<protein>
    <submittedName>
        <fullName evidence="2">Membrane protein</fullName>
    </submittedName>
</protein>
<gene>
    <name evidence="2" type="ORF">CPHO_01805</name>
</gene>
<keyword evidence="1" id="KW-0812">Transmembrane</keyword>
<keyword evidence="1" id="KW-1133">Transmembrane helix</keyword>
<dbReference type="Proteomes" id="UP000185491">
    <property type="component" value="Chromosome"/>
</dbReference>
<evidence type="ECO:0000256" key="1">
    <source>
        <dbReference type="SAM" id="Phobius"/>
    </source>
</evidence>
<dbReference type="RefSeq" id="WP_075736370.1">
    <property type="nucleotide sequence ID" value="NZ_CP009249.1"/>
</dbReference>
<keyword evidence="1" id="KW-0472">Membrane</keyword>